<comment type="cofactor">
    <cofactor evidence="1">
        <name>pyridoxal 5'-phosphate</name>
        <dbReference type="ChEBI" id="CHEBI:597326"/>
    </cofactor>
</comment>
<evidence type="ECO:0000256" key="4">
    <source>
        <dbReference type="ARBA" id="ARBA00012285"/>
    </source>
</evidence>
<dbReference type="EMBL" id="JBHTJV010000025">
    <property type="protein sequence ID" value="MFD0917753.1"/>
    <property type="molecule type" value="Genomic_DNA"/>
</dbReference>
<dbReference type="EC" id="4.1.1.81" evidence="4"/>
<evidence type="ECO:0000256" key="8">
    <source>
        <dbReference type="ARBA" id="ARBA00029996"/>
    </source>
</evidence>
<evidence type="ECO:0000256" key="5">
    <source>
        <dbReference type="ARBA" id="ARBA00022573"/>
    </source>
</evidence>
<dbReference type="InterPro" id="IPR004839">
    <property type="entry name" value="Aminotransferase_I/II_large"/>
</dbReference>
<dbReference type="Pfam" id="PF00155">
    <property type="entry name" value="Aminotran_1_2"/>
    <property type="match status" value="1"/>
</dbReference>
<comment type="pathway">
    <text evidence="3">Cofactor biosynthesis; adenosylcobalamin biosynthesis.</text>
</comment>
<dbReference type="PROSITE" id="PS00105">
    <property type="entry name" value="AA_TRANSFER_CLASS_1"/>
    <property type="match status" value="1"/>
</dbReference>
<proteinExistence type="predicted"/>
<dbReference type="PANTHER" id="PTHR42885:SF1">
    <property type="entry name" value="THREONINE-PHOSPHATE DECARBOXYLASE"/>
    <property type="match status" value="1"/>
</dbReference>
<evidence type="ECO:0000313" key="12">
    <source>
        <dbReference type="Proteomes" id="UP001597101"/>
    </source>
</evidence>
<dbReference type="Gene3D" id="3.90.1150.10">
    <property type="entry name" value="Aspartate Aminotransferase, domain 1"/>
    <property type="match status" value="1"/>
</dbReference>
<dbReference type="GO" id="GO:0048472">
    <property type="term" value="F:threonine-phosphate decarboxylase activity"/>
    <property type="evidence" value="ECO:0007669"/>
    <property type="project" value="UniProtKB-EC"/>
</dbReference>
<evidence type="ECO:0000256" key="9">
    <source>
        <dbReference type="ARBA" id="ARBA00048531"/>
    </source>
</evidence>
<evidence type="ECO:0000313" key="11">
    <source>
        <dbReference type="EMBL" id="MFD0917753.1"/>
    </source>
</evidence>
<dbReference type="InterPro" id="IPR015424">
    <property type="entry name" value="PyrdxlP-dep_Trfase"/>
</dbReference>
<evidence type="ECO:0000256" key="7">
    <source>
        <dbReference type="ARBA" id="ARBA00023239"/>
    </source>
</evidence>
<dbReference type="CDD" id="cd00609">
    <property type="entry name" value="AAT_like"/>
    <property type="match status" value="1"/>
</dbReference>
<evidence type="ECO:0000256" key="2">
    <source>
        <dbReference type="ARBA" id="ARBA00003444"/>
    </source>
</evidence>
<evidence type="ECO:0000259" key="10">
    <source>
        <dbReference type="Pfam" id="PF00155"/>
    </source>
</evidence>
<dbReference type="Proteomes" id="UP001597101">
    <property type="component" value="Unassembled WGS sequence"/>
</dbReference>
<evidence type="ECO:0000256" key="1">
    <source>
        <dbReference type="ARBA" id="ARBA00001933"/>
    </source>
</evidence>
<organism evidence="11 12">
    <name type="scientific">Pseudahrensia aquimaris</name>
    <dbReference type="NCBI Taxonomy" id="744461"/>
    <lineage>
        <taxon>Bacteria</taxon>
        <taxon>Pseudomonadati</taxon>
        <taxon>Pseudomonadota</taxon>
        <taxon>Alphaproteobacteria</taxon>
        <taxon>Hyphomicrobiales</taxon>
        <taxon>Ahrensiaceae</taxon>
        <taxon>Pseudahrensia</taxon>
    </lineage>
</organism>
<dbReference type="NCBIfam" id="TIGR01140">
    <property type="entry name" value="L_thr_O3P_dcar"/>
    <property type="match status" value="1"/>
</dbReference>
<dbReference type="InterPro" id="IPR015422">
    <property type="entry name" value="PyrdxlP-dep_Trfase_small"/>
</dbReference>
<keyword evidence="7 11" id="KW-0456">Lyase</keyword>
<name>A0ABW3FIZ8_9HYPH</name>
<evidence type="ECO:0000256" key="6">
    <source>
        <dbReference type="ARBA" id="ARBA00022898"/>
    </source>
</evidence>
<keyword evidence="6" id="KW-0663">Pyridoxal phosphate</keyword>
<dbReference type="PANTHER" id="PTHR42885">
    <property type="entry name" value="HISTIDINOL-PHOSPHATE AMINOTRANSFERASE-RELATED"/>
    <property type="match status" value="1"/>
</dbReference>
<dbReference type="InterPro" id="IPR015421">
    <property type="entry name" value="PyrdxlP-dep_Trfase_major"/>
</dbReference>
<comment type="catalytic activity">
    <reaction evidence="9">
        <text>O-phospho-L-threonine + H(+) = (R)-1-aminopropan-2-yl phosphate + CO2</text>
        <dbReference type="Rhea" id="RHEA:11492"/>
        <dbReference type="ChEBI" id="CHEBI:15378"/>
        <dbReference type="ChEBI" id="CHEBI:16526"/>
        <dbReference type="ChEBI" id="CHEBI:58563"/>
        <dbReference type="ChEBI" id="CHEBI:58675"/>
        <dbReference type="EC" id="4.1.1.81"/>
    </reaction>
</comment>
<dbReference type="RefSeq" id="WP_377213605.1">
    <property type="nucleotide sequence ID" value="NZ_JBHTJV010000025.1"/>
</dbReference>
<keyword evidence="12" id="KW-1185">Reference proteome</keyword>
<dbReference type="Gene3D" id="3.40.640.10">
    <property type="entry name" value="Type I PLP-dependent aspartate aminotransferase-like (Major domain)"/>
    <property type="match status" value="1"/>
</dbReference>
<comment type="function">
    <text evidence="2">Decarboxylates L-threonine-O-3-phosphate to yield (R)-1-amino-2-propanol O-2-phosphate, the precursor for the linkage between the nucleotide loop and the corrin ring in cobalamin.</text>
</comment>
<feature type="domain" description="Aminotransferase class I/classII large" evidence="10">
    <location>
        <begin position="54"/>
        <end position="318"/>
    </location>
</feature>
<dbReference type="SUPFAM" id="SSF53383">
    <property type="entry name" value="PLP-dependent transferases"/>
    <property type="match status" value="1"/>
</dbReference>
<protein>
    <recommendedName>
        <fullName evidence="4">threonine-phosphate decarboxylase</fullName>
        <ecNumber evidence="4">4.1.1.81</ecNumber>
    </recommendedName>
    <alternativeName>
        <fullName evidence="8">L-threonine-O-3-phosphate decarboxylase</fullName>
    </alternativeName>
</protein>
<evidence type="ECO:0000256" key="3">
    <source>
        <dbReference type="ARBA" id="ARBA00004953"/>
    </source>
</evidence>
<sequence>MSRIVHGGRIDAAIAKHGGTRAKWLDLSTGINAKGWPVPELEASIWRELPDEGLADTCRAAARKAYGVHEVAHVSLAPGSQMHIQVLPRLFKPQPVAVVGFTYQEHGVCWQQAGHEVYVTDGLESAEATARIVIVVNPNNPDGRIIGRSGLVALARRLGAKGGLLVVDEAFGDVTPNASVVPEAGRDGMVVMRSLGKFYGLAGARLGMAFCAPMLGERLDSALGPWAVSGPALEIGTKALLDEKWRARTRKALSAGREALEEVLLNAKLEVVGGTDLFVLARHEKADAVAEALAAKHIAVRTFPRKPEWIRFGIPARKSDLNRLTKALTAFNAL</sequence>
<gene>
    <name evidence="11" type="primary">cobD</name>
    <name evidence="11" type="ORF">ACFQ14_15220</name>
</gene>
<accession>A0ABW3FIZ8</accession>
<comment type="caution">
    <text evidence="11">The sequence shown here is derived from an EMBL/GenBank/DDBJ whole genome shotgun (WGS) entry which is preliminary data.</text>
</comment>
<keyword evidence="5" id="KW-0169">Cobalamin biosynthesis</keyword>
<dbReference type="InterPro" id="IPR004838">
    <property type="entry name" value="NHTrfase_class1_PyrdxlP-BS"/>
</dbReference>
<dbReference type="InterPro" id="IPR005860">
    <property type="entry name" value="CobD"/>
</dbReference>
<reference evidence="12" key="1">
    <citation type="journal article" date="2019" name="Int. J. Syst. Evol. Microbiol.">
        <title>The Global Catalogue of Microorganisms (GCM) 10K type strain sequencing project: providing services to taxonomists for standard genome sequencing and annotation.</title>
        <authorList>
            <consortium name="The Broad Institute Genomics Platform"/>
            <consortium name="The Broad Institute Genome Sequencing Center for Infectious Disease"/>
            <person name="Wu L."/>
            <person name="Ma J."/>
        </authorList>
    </citation>
    <scope>NUCLEOTIDE SEQUENCE [LARGE SCALE GENOMIC DNA]</scope>
    <source>
        <strain evidence="12">CCUG 60023</strain>
    </source>
</reference>